<feature type="domain" description="F5/8 type C" evidence="1">
    <location>
        <begin position="55"/>
        <end position="96"/>
    </location>
</feature>
<dbReference type="Gene3D" id="2.60.120.260">
    <property type="entry name" value="Galactose-binding domain-like"/>
    <property type="match status" value="1"/>
</dbReference>
<dbReference type="PROSITE" id="PS50022">
    <property type="entry name" value="FA58C_3"/>
    <property type="match status" value="1"/>
</dbReference>
<organism evidence="2 3">
    <name type="scientific">Lucilia cuprina</name>
    <name type="common">Green bottle fly</name>
    <name type="synonym">Australian sheep blowfly</name>
    <dbReference type="NCBI Taxonomy" id="7375"/>
    <lineage>
        <taxon>Eukaryota</taxon>
        <taxon>Metazoa</taxon>
        <taxon>Ecdysozoa</taxon>
        <taxon>Arthropoda</taxon>
        <taxon>Hexapoda</taxon>
        <taxon>Insecta</taxon>
        <taxon>Pterygota</taxon>
        <taxon>Neoptera</taxon>
        <taxon>Endopterygota</taxon>
        <taxon>Diptera</taxon>
        <taxon>Brachycera</taxon>
        <taxon>Muscomorpha</taxon>
        <taxon>Oestroidea</taxon>
        <taxon>Calliphoridae</taxon>
        <taxon>Luciliinae</taxon>
        <taxon>Lucilia</taxon>
    </lineage>
</organism>
<dbReference type="EMBL" id="JRES01000477">
    <property type="protein sequence ID" value="KNC30970.1"/>
    <property type="molecule type" value="Genomic_DNA"/>
</dbReference>
<dbReference type="AlphaFoldDB" id="A0A0L0CFF2"/>
<comment type="caution">
    <text evidence="2">The sequence shown here is derived from an EMBL/GenBank/DDBJ whole genome shotgun (WGS) entry which is preliminary data.</text>
</comment>
<proteinExistence type="predicted"/>
<evidence type="ECO:0000259" key="1">
    <source>
        <dbReference type="PROSITE" id="PS50022"/>
    </source>
</evidence>
<name>A0A0L0CFF2_LUCCU</name>
<reference evidence="2 3" key="1">
    <citation type="journal article" date="2015" name="Nat. Commun.">
        <title>Lucilia cuprina genome unlocks parasitic fly biology to underpin future interventions.</title>
        <authorList>
            <person name="Anstead C.A."/>
            <person name="Korhonen P.K."/>
            <person name="Young N.D."/>
            <person name="Hall R.S."/>
            <person name="Jex A.R."/>
            <person name="Murali S.C."/>
            <person name="Hughes D.S."/>
            <person name="Lee S.F."/>
            <person name="Perry T."/>
            <person name="Stroehlein A.J."/>
            <person name="Ansell B.R."/>
            <person name="Breugelmans B."/>
            <person name="Hofmann A."/>
            <person name="Qu J."/>
            <person name="Dugan S."/>
            <person name="Lee S.L."/>
            <person name="Chao H."/>
            <person name="Dinh H."/>
            <person name="Han Y."/>
            <person name="Doddapaneni H.V."/>
            <person name="Worley K.C."/>
            <person name="Muzny D.M."/>
            <person name="Ioannidis P."/>
            <person name="Waterhouse R.M."/>
            <person name="Zdobnov E.M."/>
            <person name="James P.J."/>
            <person name="Bagnall N.H."/>
            <person name="Kotze A.C."/>
            <person name="Gibbs R.A."/>
            <person name="Richards S."/>
            <person name="Batterham P."/>
            <person name="Gasser R.B."/>
        </authorList>
    </citation>
    <scope>NUCLEOTIDE SEQUENCE [LARGE SCALE GENOMIC DNA]</scope>
    <source>
        <strain evidence="2 3">LS</strain>
        <tissue evidence="2">Full body</tissue>
    </source>
</reference>
<dbReference type="SUPFAM" id="SSF49785">
    <property type="entry name" value="Galactose-binding domain-like"/>
    <property type="match status" value="1"/>
</dbReference>
<evidence type="ECO:0000313" key="3">
    <source>
        <dbReference type="Proteomes" id="UP000037069"/>
    </source>
</evidence>
<dbReference type="Proteomes" id="UP000037069">
    <property type="component" value="Unassembled WGS sequence"/>
</dbReference>
<gene>
    <name evidence="2" type="ORF">FF38_12012</name>
</gene>
<accession>A0A0L0CFF2</accession>
<keyword evidence="3" id="KW-1185">Reference proteome</keyword>
<dbReference type="InterPro" id="IPR008979">
    <property type="entry name" value="Galactose-bd-like_sf"/>
</dbReference>
<protein>
    <recommendedName>
        <fullName evidence="1">F5/8 type C domain-containing protein</fullName>
    </recommendedName>
</protein>
<sequence>MAKTKSLSSTSIQRLTLTTTCNMFSRQCLSYQLLTLISIVLYQSTHTHGFDIGTCNMPLGMESGAITDAQITASSAHDTGFVGPQHARKISNIVGA</sequence>
<dbReference type="InterPro" id="IPR000421">
    <property type="entry name" value="FA58C"/>
</dbReference>
<evidence type="ECO:0000313" key="2">
    <source>
        <dbReference type="EMBL" id="KNC30970.1"/>
    </source>
</evidence>